<name>A0A383UW28_BLUHO</name>
<dbReference type="VEuPathDB" id="FungiDB:BLGHR1_14354"/>
<reference evidence="3 4" key="1">
    <citation type="submission" date="2017-11" db="EMBL/GenBank/DDBJ databases">
        <authorList>
            <person name="Kracher B."/>
        </authorList>
    </citation>
    <scope>NUCLEOTIDE SEQUENCE [LARGE SCALE GENOMIC DNA]</scope>
    <source>
        <strain evidence="3 4">RACE1</strain>
    </source>
</reference>
<feature type="transmembrane region" description="Helical" evidence="2">
    <location>
        <begin position="12"/>
        <end position="31"/>
    </location>
</feature>
<dbReference type="Proteomes" id="UP000275772">
    <property type="component" value="Unassembled WGS sequence"/>
</dbReference>
<keyword evidence="2" id="KW-0812">Transmembrane</keyword>
<protein>
    <submittedName>
        <fullName evidence="3">Uncharacterized protein</fullName>
    </submittedName>
</protein>
<evidence type="ECO:0000256" key="1">
    <source>
        <dbReference type="SAM" id="MobiDB-lite"/>
    </source>
</evidence>
<sequence length="152" mass="16939">MLLTSTQVSVTISTIVAILFTFALFLSGYVLQQRTLRDIRAIIRPDLAQAHSDYGLPIFWGRKDAGHGRSAWEARGVVDAILDDIINDGTHDGETDGQRDSKSSRIKKITPGQRWKEIDTSDQKTARYSSHSSLSRAERRKLIKSQILAAGE</sequence>
<dbReference type="AlphaFoldDB" id="A0A383UW28"/>
<gene>
    <name evidence="3" type="ORF">BLGHR1_14354</name>
</gene>
<feature type="compositionally biased region" description="Basic and acidic residues" evidence="1">
    <location>
        <begin position="89"/>
        <end position="103"/>
    </location>
</feature>
<feature type="compositionally biased region" description="Polar residues" evidence="1">
    <location>
        <begin position="126"/>
        <end position="135"/>
    </location>
</feature>
<dbReference type="EMBL" id="UNSH01000051">
    <property type="protein sequence ID" value="SZF03560.1"/>
    <property type="molecule type" value="Genomic_DNA"/>
</dbReference>
<keyword evidence="2" id="KW-1133">Transmembrane helix</keyword>
<evidence type="ECO:0000256" key="2">
    <source>
        <dbReference type="SAM" id="Phobius"/>
    </source>
</evidence>
<keyword evidence="2" id="KW-0472">Membrane</keyword>
<accession>A0A383UW28</accession>
<feature type="region of interest" description="Disordered" evidence="1">
    <location>
        <begin position="89"/>
        <end position="135"/>
    </location>
</feature>
<proteinExistence type="predicted"/>
<evidence type="ECO:0000313" key="4">
    <source>
        <dbReference type="Proteomes" id="UP000275772"/>
    </source>
</evidence>
<organism evidence="3 4">
    <name type="scientific">Blumeria hordei</name>
    <name type="common">Barley powdery mildew</name>
    <name type="synonym">Blumeria graminis f. sp. hordei</name>
    <dbReference type="NCBI Taxonomy" id="2867405"/>
    <lineage>
        <taxon>Eukaryota</taxon>
        <taxon>Fungi</taxon>
        <taxon>Dikarya</taxon>
        <taxon>Ascomycota</taxon>
        <taxon>Pezizomycotina</taxon>
        <taxon>Leotiomycetes</taxon>
        <taxon>Erysiphales</taxon>
        <taxon>Erysiphaceae</taxon>
        <taxon>Blumeria</taxon>
    </lineage>
</organism>
<evidence type="ECO:0000313" key="3">
    <source>
        <dbReference type="EMBL" id="SZF03560.1"/>
    </source>
</evidence>
<feature type="compositionally biased region" description="Basic and acidic residues" evidence="1">
    <location>
        <begin position="114"/>
        <end position="125"/>
    </location>
</feature>